<evidence type="ECO:0000313" key="12">
    <source>
        <dbReference type="Proteomes" id="UP000190973"/>
    </source>
</evidence>
<evidence type="ECO:0000256" key="2">
    <source>
        <dbReference type="ARBA" id="ARBA00006906"/>
    </source>
</evidence>
<dbReference type="Proteomes" id="UP000631418">
    <property type="component" value="Unassembled WGS sequence"/>
</dbReference>
<dbReference type="EMBL" id="JADOEF010000001">
    <property type="protein sequence ID" value="MBF7807670.1"/>
    <property type="molecule type" value="Genomic_DNA"/>
</dbReference>
<organism evidence="6 11">
    <name type="scientific">Clostridium beijerinckii</name>
    <name type="common">Clostridium MP</name>
    <dbReference type="NCBI Taxonomy" id="1520"/>
    <lineage>
        <taxon>Bacteria</taxon>
        <taxon>Bacillati</taxon>
        <taxon>Bacillota</taxon>
        <taxon>Clostridia</taxon>
        <taxon>Eubacteriales</taxon>
        <taxon>Clostridiaceae</taxon>
        <taxon>Clostridium</taxon>
    </lineage>
</organism>
<dbReference type="SUPFAM" id="SSF51569">
    <property type="entry name" value="Aldolase"/>
    <property type="match status" value="1"/>
</dbReference>
<dbReference type="PANTHER" id="PTHR30246:SF1">
    <property type="entry name" value="2-DEHYDRO-3-DEOXY-6-PHOSPHOGALACTONATE ALDOLASE-RELATED"/>
    <property type="match status" value="1"/>
</dbReference>
<evidence type="ECO:0000313" key="9">
    <source>
        <dbReference type="EMBL" id="NRT89890.1"/>
    </source>
</evidence>
<dbReference type="EC" id="4.1.2.14" evidence="9"/>
<evidence type="ECO:0000313" key="8">
    <source>
        <dbReference type="EMBL" id="NMF07496.1"/>
    </source>
</evidence>
<dbReference type="AlphaFoldDB" id="A0A0B5QKE2"/>
<evidence type="ECO:0000256" key="3">
    <source>
        <dbReference type="ARBA" id="ARBA00011233"/>
    </source>
</evidence>
<reference evidence="8 13" key="4">
    <citation type="submission" date="2020-04" db="EMBL/GenBank/DDBJ databases">
        <authorList>
            <person name="Hitch T.C.A."/>
            <person name="Wylensek D."/>
            <person name="Clavel T."/>
        </authorList>
    </citation>
    <scope>NUCLEOTIDE SEQUENCE [LARGE SCALE GENOMIC DNA]</scope>
    <source>
        <strain evidence="8 13">WB01_NA02</strain>
    </source>
</reference>
<evidence type="ECO:0000313" key="10">
    <source>
        <dbReference type="EMBL" id="OOM60775.1"/>
    </source>
</evidence>
<evidence type="ECO:0000256" key="5">
    <source>
        <dbReference type="ARBA" id="ARBA00023277"/>
    </source>
</evidence>
<dbReference type="NCBIfam" id="TIGR01182">
    <property type="entry name" value="eda"/>
    <property type="match status" value="1"/>
</dbReference>
<reference evidence="9" key="7">
    <citation type="journal article" date="2022" name="Nat. Biotechnol.">
        <title>Carbon-negative production of acetone and isopropanol by gas fermentation at industrial pilot scale.</title>
        <authorList>
            <person name="Liew F.E."/>
            <person name="Nogle R."/>
            <person name="Abdalla T."/>
            <person name="Rasor B.J."/>
            <person name="Canter C."/>
            <person name="Jensen R.O."/>
            <person name="Wang L."/>
            <person name="Strutz J."/>
            <person name="Chirania P."/>
            <person name="De Tissera S."/>
            <person name="Mueller A.P."/>
            <person name="Ruan Z."/>
            <person name="Gao A."/>
            <person name="Tran L."/>
            <person name="Engle N.L."/>
            <person name="Bromley J.C."/>
            <person name="Daniell J."/>
            <person name="Conrado R."/>
            <person name="Tschaplinski T.J."/>
            <person name="Giannone R.J."/>
            <person name="Hettich R.L."/>
            <person name="Karim A.S."/>
            <person name="Simpson S.D."/>
            <person name="Brown S.D."/>
            <person name="Leang C."/>
            <person name="Jewett M.C."/>
            <person name="Kopke M."/>
        </authorList>
    </citation>
    <scope>NUCLEOTIDE SEQUENCE</scope>
    <source>
        <strain evidence="9">DJ080</strain>
    </source>
</reference>
<dbReference type="OrthoDB" id="9802667at2"/>
<dbReference type="EMBL" id="JABAGD010000062">
    <property type="protein sequence ID" value="NMF07496.1"/>
    <property type="molecule type" value="Genomic_DNA"/>
</dbReference>
<dbReference type="GO" id="GO:0106009">
    <property type="term" value="F:(4S)-4-hydroxy-2-oxoglutarate aldolase activity"/>
    <property type="evidence" value="ECO:0007669"/>
    <property type="project" value="UniProtKB-EC"/>
</dbReference>
<name>A0A0B5QKE2_CLOBE</name>
<reference evidence="6" key="2">
    <citation type="submission" date="2016-02" db="EMBL/GenBank/DDBJ databases">
        <title>Genome sequence of Clostridium beijerinckii strain 59B.</title>
        <authorList>
            <person name="Little G.T."/>
            <person name="Minton N.P."/>
        </authorList>
    </citation>
    <scope>NUCLEOTIDE SEQUENCE</scope>
    <source>
        <strain evidence="6">NCIMB 14988</strain>
    </source>
</reference>
<dbReference type="EMBL" id="LZZI01000046">
    <property type="protein sequence ID" value="OOM60775.1"/>
    <property type="molecule type" value="Genomic_DNA"/>
</dbReference>
<evidence type="ECO:0000313" key="6">
    <source>
        <dbReference type="EMBL" id="AJG97168.1"/>
    </source>
</evidence>
<dbReference type="RefSeq" id="WP_011967811.1">
    <property type="nucleotide sequence ID" value="NZ_CP010086.2"/>
</dbReference>
<evidence type="ECO:0000313" key="11">
    <source>
        <dbReference type="Proteomes" id="UP000031866"/>
    </source>
</evidence>
<dbReference type="Proteomes" id="UP000190973">
    <property type="component" value="Unassembled WGS sequence"/>
</dbReference>
<evidence type="ECO:0000256" key="1">
    <source>
        <dbReference type="ARBA" id="ARBA00004761"/>
    </source>
</evidence>
<dbReference type="GO" id="GO:0008675">
    <property type="term" value="F:2-dehydro-3-deoxy-phosphogluconate aldolase activity"/>
    <property type="evidence" value="ECO:0007669"/>
    <property type="project" value="UniProtKB-EC"/>
</dbReference>
<dbReference type="Gene3D" id="3.20.20.70">
    <property type="entry name" value="Aldolase class I"/>
    <property type="match status" value="1"/>
</dbReference>
<keyword evidence="5" id="KW-0119">Carbohydrate metabolism</keyword>
<accession>A0A0B5QKE2</accession>
<reference evidence="9" key="5">
    <citation type="submission" date="2020-05" db="EMBL/GenBank/DDBJ databases">
        <authorList>
            <person name="Brown S."/>
            <person name="Huntemann M."/>
            <person name="Clum A."/>
            <person name="Spunde A."/>
            <person name="Palaniappan K."/>
            <person name="Ritter S."/>
            <person name="Mikhailova N."/>
            <person name="Chen I.-M."/>
            <person name="Stamatis D."/>
            <person name="Reddy T."/>
            <person name="O'Malley R."/>
            <person name="Daum C."/>
            <person name="Shapiro N."/>
            <person name="Ivanova N."/>
            <person name="Kyrpides N."/>
            <person name="Woyke T."/>
        </authorList>
    </citation>
    <scope>NUCLEOTIDE SEQUENCE</scope>
    <source>
        <strain evidence="9">DJ080</strain>
    </source>
</reference>
<dbReference type="STRING" id="1520.LF65_00529"/>
<protein>
    <submittedName>
        <fullName evidence="6 9">2-dehydro-3-deoxyphosphogluconate aldolase</fullName>
        <ecNumber evidence="9">4.1.2.14</ecNumber>
        <ecNumber evidence="9">4.1.3.42</ecNumber>
    </submittedName>
    <submittedName>
        <fullName evidence="7">Bifunctional 4-hydroxy-2-oxoglutarate aldolase/2-dehydro-3-deoxy-phosphogluconate aldolase</fullName>
    </submittedName>
    <submittedName>
        <fullName evidence="10">KHG/KDPG aldolase</fullName>
    </submittedName>
</protein>
<dbReference type="InterPro" id="IPR000887">
    <property type="entry name" value="Aldlse_KDPG_KHG"/>
</dbReference>
<reference evidence="7" key="6">
    <citation type="submission" date="2020-11" db="EMBL/GenBank/DDBJ databases">
        <authorList>
            <person name="Thieme N."/>
            <person name="Liebl W."/>
            <person name="Zverlov V."/>
        </authorList>
    </citation>
    <scope>NUCLEOTIDE SEQUENCE</scope>
    <source>
        <strain evidence="7">NT08</strain>
    </source>
</reference>
<evidence type="ECO:0000313" key="7">
    <source>
        <dbReference type="EMBL" id="MBF7807670.1"/>
    </source>
</evidence>
<proteinExistence type="inferred from homology"/>
<reference evidence="11" key="1">
    <citation type="submission" date="2014-12" db="EMBL/GenBank/DDBJ databases">
        <title>Genome sequence of Clostridium beijerinckii strain 59B.</title>
        <authorList>
            <person name="Little G.T."/>
            <person name="Minton N.P."/>
        </authorList>
    </citation>
    <scope>NUCLEOTIDE SEQUENCE [LARGE SCALE GENOMIC DNA]</scope>
    <source>
        <strain evidence="11">59B</strain>
    </source>
</reference>
<dbReference type="Proteomes" id="UP001193748">
    <property type="component" value="Unassembled WGS sequence"/>
</dbReference>
<dbReference type="InterPro" id="IPR013785">
    <property type="entry name" value="Aldolase_TIM"/>
</dbReference>
<dbReference type="Proteomes" id="UP000031866">
    <property type="component" value="Chromosome"/>
</dbReference>
<dbReference type="EMBL" id="CP010086">
    <property type="protein sequence ID" value="AJG97168.1"/>
    <property type="molecule type" value="Genomic_DNA"/>
</dbReference>
<dbReference type="CDD" id="cd00452">
    <property type="entry name" value="KDPG_aldolase"/>
    <property type="match status" value="1"/>
</dbReference>
<comment type="similarity">
    <text evidence="2">Belongs to the KHG/KDPG aldolase family.</text>
</comment>
<dbReference type="Proteomes" id="UP000587880">
    <property type="component" value="Unassembled WGS sequence"/>
</dbReference>
<dbReference type="EC" id="4.1.3.42" evidence="9"/>
<dbReference type="OMA" id="QWINAGC"/>
<evidence type="ECO:0000313" key="13">
    <source>
        <dbReference type="Proteomes" id="UP000587880"/>
    </source>
</evidence>
<sequence>MFEKIYNTLKEEKAVAVIRTKTYEEAKEISIAAIEGGMKIIEVTMSVPNAPKLIKELKEEYKNACVGAGTVLTKDAVDACIENNSDFIVSPCIDEDVIAYANQRKALIIPGLMTMSELNKAYKLGLRFIKVFPGNVVGKAFIGAAKSIFPDLSVMPTGGVNKDNISEWIQAGADCSGIGSDLNKVYKSNGVAGVKEYCADVISKVKNL</sequence>
<dbReference type="EMBL" id="JABSWW010000001">
    <property type="protein sequence ID" value="NRT89890.1"/>
    <property type="molecule type" value="Genomic_DNA"/>
</dbReference>
<reference evidence="10 12" key="3">
    <citation type="submission" date="2016-05" db="EMBL/GenBank/DDBJ databases">
        <title>Microbial solvent formation.</title>
        <authorList>
            <person name="Poehlein A."/>
            <person name="Montoya Solano J.D."/>
            <person name="Flitsch S."/>
            <person name="Krabben P."/>
            <person name="Duerre P."/>
            <person name="Daniel R."/>
        </authorList>
    </citation>
    <scope>NUCLEOTIDE SEQUENCE [LARGE SCALE GENOMIC DNA]</scope>
    <source>
        <strain evidence="10 12">DSM 53</strain>
    </source>
</reference>
<comment type="pathway">
    <text evidence="1">Carbohydrate acid metabolism.</text>
</comment>
<evidence type="ECO:0000256" key="4">
    <source>
        <dbReference type="ARBA" id="ARBA00023239"/>
    </source>
</evidence>
<dbReference type="Pfam" id="PF01081">
    <property type="entry name" value="Aldolase"/>
    <property type="match status" value="1"/>
</dbReference>
<dbReference type="KEGG" id="cbei:LF65_00529"/>
<dbReference type="PANTHER" id="PTHR30246">
    <property type="entry name" value="2-KETO-3-DEOXY-6-PHOSPHOGLUCONATE ALDOLASE"/>
    <property type="match status" value="1"/>
</dbReference>
<comment type="subunit">
    <text evidence="3">Homotrimer.</text>
</comment>
<keyword evidence="4 9" id="KW-0456">Lyase</keyword>
<gene>
    <name evidence="10" type="primary">kdgA_1</name>
    <name evidence="9" type="ORF">B0H41_003569</name>
    <name evidence="10" type="ORF">CLBCK_27110</name>
    <name evidence="8" type="ORF">HF849_22705</name>
    <name evidence="7" type="ORF">IS491_02845</name>
    <name evidence="6" type="ORF">LF65_00529</name>
</gene>